<sequence>MTRTPSAAPVRAVTLCLPDAVFAKGTVDVGSVDAYGARVMEAAGDLVRAGHEVQTVRLSAPALDAPVHADLLRERAAGLVAGCRRSGVGSASLTALRPPALAGLEPSDVADVLDEHPSLFLSVVVADGAGVDHHAVGFAASVVGELARRDVDANFRFAAVANLGPNAPLFPGSYSDGGPAGVSAALQSAGPLLARAREVRPDGPAAVTRLTRACLRDELAPVGKVLGSACRRQGLLFHGFDPSPACAPDAGIAEFLELAGGIRFGSPGTVATCAAVTAGIRSAVRPVVGYAGLMLPVLEDRVLARAWQEGRVGADSVLAYSSVCGAGLDTVPLPGSTPEHEVAAVIRDMAALSARWVKPLSARLMLAPPGSDPRRTRFRAEQVVNIAYPVA</sequence>
<organism evidence="1 2">
    <name type="scientific">Streptomyces toyocaensis</name>
    <dbReference type="NCBI Taxonomy" id="55952"/>
    <lineage>
        <taxon>Bacteria</taxon>
        <taxon>Bacillati</taxon>
        <taxon>Actinomycetota</taxon>
        <taxon>Actinomycetes</taxon>
        <taxon>Kitasatosporales</taxon>
        <taxon>Streptomycetaceae</taxon>
        <taxon>Streptomyces</taxon>
    </lineage>
</organism>
<dbReference type="Pfam" id="PF05167">
    <property type="entry name" value="DUF711"/>
    <property type="match status" value="1"/>
</dbReference>
<dbReference type="Proteomes" id="UP000028341">
    <property type="component" value="Unassembled WGS sequence"/>
</dbReference>
<dbReference type="EMBL" id="JFCB01000033">
    <property type="protein sequence ID" value="KES03881.1"/>
    <property type="molecule type" value="Genomic_DNA"/>
</dbReference>
<dbReference type="SUPFAM" id="SSF51998">
    <property type="entry name" value="PFL-like glycyl radical enzymes"/>
    <property type="match status" value="1"/>
</dbReference>
<protein>
    <recommendedName>
        <fullName evidence="3">DUF711 family protein</fullName>
    </recommendedName>
</protein>
<dbReference type="InterPro" id="IPR007841">
    <property type="entry name" value="UPF0210"/>
</dbReference>
<evidence type="ECO:0000313" key="1">
    <source>
        <dbReference type="EMBL" id="KES03881.1"/>
    </source>
</evidence>
<dbReference type="STRING" id="55952.BU52_28315"/>
<accession>A0A081XK08</accession>
<reference evidence="1 2" key="1">
    <citation type="submission" date="2014-02" db="EMBL/GenBank/DDBJ databases">
        <title>The genome announcement of Streptomyces toyocaensis NRRL15009.</title>
        <authorList>
            <person name="Hong H.-J."/>
            <person name="Kwun M.J."/>
        </authorList>
    </citation>
    <scope>NUCLEOTIDE SEQUENCE [LARGE SCALE GENOMIC DNA]</scope>
    <source>
        <strain evidence="1 2">NRRL 15009</strain>
    </source>
</reference>
<dbReference type="AlphaFoldDB" id="A0A081XK08"/>
<dbReference type="PANTHER" id="PTHR37560">
    <property type="entry name" value="UPF0210 PROTEIN SPR0218"/>
    <property type="match status" value="1"/>
</dbReference>
<dbReference type="Gene3D" id="3.20.70.20">
    <property type="match status" value="1"/>
</dbReference>
<dbReference type="PANTHER" id="PTHR37560:SF2">
    <property type="entry name" value="DUF711 DOMAIN-CONTAINING PROTEIN"/>
    <property type="match status" value="1"/>
</dbReference>
<keyword evidence="2" id="KW-1185">Reference proteome</keyword>
<gene>
    <name evidence="1" type="ORF">BU52_28315</name>
</gene>
<evidence type="ECO:0008006" key="3">
    <source>
        <dbReference type="Google" id="ProtNLM"/>
    </source>
</evidence>
<dbReference type="RefSeq" id="WP_051858633.1">
    <property type="nucleotide sequence ID" value="NZ_JBFADL010000011.1"/>
</dbReference>
<comment type="caution">
    <text evidence="1">The sequence shown here is derived from an EMBL/GenBank/DDBJ whole genome shotgun (WGS) entry which is preliminary data.</text>
</comment>
<dbReference type="eggNOG" id="COG2848">
    <property type="taxonomic scope" value="Bacteria"/>
</dbReference>
<proteinExistence type="predicted"/>
<dbReference type="OrthoDB" id="9763001at2"/>
<evidence type="ECO:0000313" key="2">
    <source>
        <dbReference type="Proteomes" id="UP000028341"/>
    </source>
</evidence>
<name>A0A081XK08_STRTO</name>